<accession>A0AAU8MSP1</accession>
<reference evidence="2" key="1">
    <citation type="submission" date="2024-06" db="EMBL/GenBank/DDBJ databases">
        <authorList>
            <person name="Li S."/>
        </authorList>
    </citation>
    <scope>NUCLEOTIDE SEQUENCE</scope>
    <source>
        <strain evidence="2">SR10</strain>
    </source>
</reference>
<feature type="domain" description="Peptidase S74" evidence="1">
    <location>
        <begin position="247"/>
        <end position="348"/>
    </location>
</feature>
<dbReference type="RefSeq" id="WP_363797119.1">
    <property type="nucleotide sequence ID" value="NZ_CP159925.1"/>
</dbReference>
<dbReference type="InterPro" id="IPR030392">
    <property type="entry name" value="S74_ICA"/>
</dbReference>
<name>A0AAU8MSP1_9GAMM</name>
<evidence type="ECO:0000313" key="2">
    <source>
        <dbReference type="EMBL" id="XCO74258.1"/>
    </source>
</evidence>
<protein>
    <submittedName>
        <fullName evidence="2">Tail fiber domain-containing protein</fullName>
    </submittedName>
</protein>
<gene>
    <name evidence="2" type="ORF">ABU614_18030</name>
</gene>
<organism evidence="2">
    <name type="scientific">Lysobacter firmicutimachus</name>
    <dbReference type="NCBI Taxonomy" id="1792846"/>
    <lineage>
        <taxon>Bacteria</taxon>
        <taxon>Pseudomonadati</taxon>
        <taxon>Pseudomonadota</taxon>
        <taxon>Gammaproteobacteria</taxon>
        <taxon>Lysobacterales</taxon>
        <taxon>Lysobacteraceae</taxon>
        <taxon>Lysobacter</taxon>
    </lineage>
</organism>
<sequence length="357" mass="36467">MSNQTRDFLKNSYFKNGDRPDQGAFGDLIDSCLNKATDGLDLDADGTLMLSRGLRLGDSAVPNIAGGLRFNGGQLQVNNGAGWSNVGGGGGGGFAAVGAAGAISYSAGRVGINTGAAEPAAKLEVVLGPNTGPAEQVRFGNAMVGSGGAAFSSFALFGHQALGANVGAVNSSYALRQSNTGAVNLNAATGQVLSLRQGGNSVRLGITTNGNVVVGSESELAGSGAAVFQVAGGAFKNDGNGAWAFTSDARVKDDVRDLDAGLAELRRVRPIRYRYNGLAGTRAGQQGVGVLGQEIEEILPETVERLPTDSNADGMEDLRVFNPSALTFVLINAVKQLADKVDALEHALAQARSQAAR</sequence>
<dbReference type="AlphaFoldDB" id="A0AAU8MSP1"/>
<dbReference type="Pfam" id="PF13884">
    <property type="entry name" value="Peptidase_S74"/>
    <property type="match status" value="1"/>
</dbReference>
<dbReference type="PROSITE" id="PS51688">
    <property type="entry name" value="ICA"/>
    <property type="match status" value="1"/>
</dbReference>
<proteinExistence type="predicted"/>
<dbReference type="EMBL" id="CP159925">
    <property type="protein sequence ID" value="XCO74258.1"/>
    <property type="molecule type" value="Genomic_DNA"/>
</dbReference>
<evidence type="ECO:0000259" key="1">
    <source>
        <dbReference type="PROSITE" id="PS51688"/>
    </source>
</evidence>